<proteinExistence type="predicted"/>
<name>A0A2S8BH29_9MYCO</name>
<sequence length="97" mass="10203">MAPVIPLSEAEILALLARDPDYGQLDDPHRLAACLRGLDYPASTRVLGARPIQLDGKPAELLVVPGDRADTVIALAVATNCSAVDTGLLADTTVTRR</sequence>
<dbReference type="Proteomes" id="UP000238296">
    <property type="component" value="Unassembled WGS sequence"/>
</dbReference>
<dbReference type="EMBL" id="PPEA01000572">
    <property type="protein sequence ID" value="PQM45926.1"/>
    <property type="molecule type" value="Genomic_DNA"/>
</dbReference>
<accession>A0A2S8BH29</accession>
<evidence type="ECO:0000313" key="2">
    <source>
        <dbReference type="Proteomes" id="UP000238296"/>
    </source>
</evidence>
<gene>
    <name evidence="1" type="primary">rsmA</name>
    <name evidence="1" type="ORF">C1Y40_03891</name>
</gene>
<protein>
    <submittedName>
        <fullName evidence="1">Anti-sigma-M factor RsmA</fullName>
    </submittedName>
</protein>
<dbReference type="AlphaFoldDB" id="A0A2S8BH29"/>
<evidence type="ECO:0000313" key="1">
    <source>
        <dbReference type="EMBL" id="PQM45926.1"/>
    </source>
</evidence>
<reference evidence="1 2" key="1">
    <citation type="journal article" date="2017" name="Int. J. Syst. Evol. Microbiol.">
        <title>Mycobacterium talmoniae sp. nov., a slowly growing mycobacterium isolated from human respiratory samples.</title>
        <authorList>
            <person name="Davidson R.M."/>
            <person name="DeGroote M.A."/>
            <person name="Marola J.L."/>
            <person name="Buss S."/>
            <person name="Jones V."/>
            <person name="McNeil M.R."/>
            <person name="Freifeld A.G."/>
            <person name="Elaine Epperson L."/>
            <person name="Hasan N.A."/>
            <person name="Jackson M."/>
            <person name="Iwen P.C."/>
            <person name="Salfinger M."/>
            <person name="Strong M."/>
        </authorList>
    </citation>
    <scope>NUCLEOTIDE SEQUENCE [LARGE SCALE GENOMIC DNA]</scope>
    <source>
        <strain evidence="1 2">ATCC BAA-2683</strain>
    </source>
</reference>
<comment type="caution">
    <text evidence="1">The sequence shown here is derived from an EMBL/GenBank/DDBJ whole genome shotgun (WGS) entry which is preliminary data.</text>
</comment>
<organism evidence="1 2">
    <name type="scientific">Mycobacterium talmoniae</name>
    <dbReference type="NCBI Taxonomy" id="1858794"/>
    <lineage>
        <taxon>Bacteria</taxon>
        <taxon>Bacillati</taxon>
        <taxon>Actinomycetota</taxon>
        <taxon>Actinomycetes</taxon>
        <taxon>Mycobacteriales</taxon>
        <taxon>Mycobacteriaceae</taxon>
        <taxon>Mycobacterium</taxon>
    </lineage>
</organism>